<organism evidence="1 2">
    <name type="scientific">Dysgonomonas termitidis</name>
    <dbReference type="NCBI Taxonomy" id="1516126"/>
    <lineage>
        <taxon>Bacteria</taxon>
        <taxon>Pseudomonadati</taxon>
        <taxon>Bacteroidota</taxon>
        <taxon>Bacteroidia</taxon>
        <taxon>Bacteroidales</taxon>
        <taxon>Dysgonomonadaceae</taxon>
        <taxon>Dysgonomonas</taxon>
    </lineage>
</organism>
<keyword evidence="2" id="KW-1185">Reference proteome</keyword>
<evidence type="ECO:0000313" key="2">
    <source>
        <dbReference type="Proteomes" id="UP001596023"/>
    </source>
</evidence>
<name>A0ABV9KQ70_9BACT</name>
<reference evidence="2" key="1">
    <citation type="journal article" date="2019" name="Int. J. Syst. Evol. Microbiol.">
        <title>The Global Catalogue of Microorganisms (GCM) 10K type strain sequencing project: providing services to taxonomists for standard genome sequencing and annotation.</title>
        <authorList>
            <consortium name="The Broad Institute Genomics Platform"/>
            <consortium name="The Broad Institute Genome Sequencing Center for Infectious Disease"/>
            <person name="Wu L."/>
            <person name="Ma J."/>
        </authorList>
    </citation>
    <scope>NUCLEOTIDE SEQUENCE [LARGE SCALE GENOMIC DNA]</scope>
    <source>
        <strain evidence="2">CCUG 66188</strain>
    </source>
</reference>
<sequence>MILENAIKEIANFYKADYNYLLAVTELCRLKGVLTKHELMQFDNNGIPMSIVLKSILSISSVDGLKVLLENNKISFSDISCILGIIAQDAKLQLQKRKI</sequence>
<dbReference type="EMBL" id="JBHSGN010000002">
    <property type="protein sequence ID" value="MFC4672080.1"/>
    <property type="molecule type" value="Genomic_DNA"/>
</dbReference>
<evidence type="ECO:0000313" key="1">
    <source>
        <dbReference type="EMBL" id="MFC4672080.1"/>
    </source>
</evidence>
<protein>
    <submittedName>
        <fullName evidence="1">Uncharacterized protein</fullName>
    </submittedName>
</protein>
<comment type="caution">
    <text evidence="1">The sequence shown here is derived from an EMBL/GenBank/DDBJ whole genome shotgun (WGS) entry which is preliminary data.</text>
</comment>
<gene>
    <name evidence="1" type="ORF">ACFO6W_00080</name>
</gene>
<dbReference type="RefSeq" id="WP_379993264.1">
    <property type="nucleotide sequence ID" value="NZ_JBHSGN010000002.1"/>
</dbReference>
<dbReference type="Proteomes" id="UP001596023">
    <property type="component" value="Unassembled WGS sequence"/>
</dbReference>
<proteinExistence type="predicted"/>
<accession>A0ABV9KQ70</accession>